<dbReference type="SUPFAM" id="SSF46689">
    <property type="entry name" value="Homeodomain-like"/>
    <property type="match status" value="1"/>
</dbReference>
<keyword evidence="4 6" id="KW-0371">Homeobox</keyword>
<feature type="DNA-binding region" description="Homeobox" evidence="6">
    <location>
        <begin position="208"/>
        <end position="267"/>
    </location>
</feature>
<evidence type="ECO:0000259" key="9">
    <source>
        <dbReference type="PROSITE" id="PS50071"/>
    </source>
</evidence>
<proteinExistence type="predicted"/>
<keyword evidence="3 6" id="KW-0238">DNA-binding</keyword>
<accession>A0A7M5XIX8</accession>
<evidence type="ECO:0000256" key="8">
    <source>
        <dbReference type="SAM" id="MobiDB-lite"/>
    </source>
</evidence>
<dbReference type="Proteomes" id="UP000594262">
    <property type="component" value="Unplaced"/>
</dbReference>
<dbReference type="InterPro" id="IPR000047">
    <property type="entry name" value="HTH_motif"/>
</dbReference>
<feature type="region of interest" description="Disordered" evidence="8">
    <location>
        <begin position="263"/>
        <end position="291"/>
    </location>
</feature>
<comment type="subcellular location">
    <subcellularLocation>
        <location evidence="1 6 7">Nucleus</location>
    </subcellularLocation>
</comment>
<dbReference type="GO" id="GO:0005634">
    <property type="term" value="C:nucleus"/>
    <property type="evidence" value="ECO:0007669"/>
    <property type="project" value="UniProtKB-SubCell"/>
</dbReference>
<dbReference type="Pfam" id="PF00046">
    <property type="entry name" value="Homeodomain"/>
    <property type="match status" value="1"/>
</dbReference>
<sequence length="339" mass="38213">MVWSAPDMDLPRGLTASPEMNGSSYHTMSSKTAPSLISHYEAAFSTPYRPQGLNNNNTPPPLSSPSYLRNDANRYGGTGTPTTDSLEQSAFSHISSPDTTANSPPMTEPTYSTTAGSTFDTSVQSYLANTSLANPPSTSAMSFYNTPTSLLSNQHLSTDYSQFGYASPSNYFYSSGYPSIGSGYNTYPGMTNTGPLPAGPWICRDIDTKRKRMTYSRKQLLELEKEFHFSQFLKKERRSDLAKQLSLTERQIKIWFQNRRMKHKKECNKKKTGAVQQQQHQQQPQHQQQQKDIIPTANIKEEIKEEHQHHLLPHHNPHHNKIQQINLNNLPVLPNMAHV</sequence>
<dbReference type="InterPro" id="IPR017970">
    <property type="entry name" value="Homeobox_CS"/>
</dbReference>
<dbReference type="AlphaFoldDB" id="A0A7M5XIX8"/>
<dbReference type="GO" id="GO:0000122">
    <property type="term" value="P:negative regulation of transcription by RNA polymerase II"/>
    <property type="evidence" value="ECO:0007669"/>
    <property type="project" value="TreeGrafter"/>
</dbReference>
<evidence type="ECO:0000256" key="5">
    <source>
        <dbReference type="ARBA" id="ARBA00023242"/>
    </source>
</evidence>
<dbReference type="InterPro" id="IPR001356">
    <property type="entry name" value="HD"/>
</dbReference>
<dbReference type="InterPro" id="IPR009057">
    <property type="entry name" value="Homeodomain-like_sf"/>
</dbReference>
<evidence type="ECO:0000256" key="6">
    <source>
        <dbReference type="PROSITE-ProRule" id="PRU00108"/>
    </source>
</evidence>
<dbReference type="PRINTS" id="PR00024">
    <property type="entry name" value="HOMEOBOX"/>
</dbReference>
<dbReference type="InterPro" id="IPR050296">
    <property type="entry name" value="Antp_homeobox"/>
</dbReference>
<dbReference type="PRINTS" id="PR00031">
    <property type="entry name" value="HTHREPRESSR"/>
</dbReference>
<feature type="compositionally biased region" description="Basic residues" evidence="8">
    <location>
        <begin position="263"/>
        <end position="272"/>
    </location>
</feature>
<name>A0A7M5XIX8_9CNID</name>
<reference evidence="10" key="1">
    <citation type="submission" date="2021-01" db="UniProtKB">
        <authorList>
            <consortium name="EnsemblMetazoa"/>
        </authorList>
    </citation>
    <scope>IDENTIFICATION</scope>
</reference>
<dbReference type="GO" id="GO:0000981">
    <property type="term" value="F:DNA-binding transcription factor activity, RNA polymerase II-specific"/>
    <property type="evidence" value="ECO:0007669"/>
    <property type="project" value="InterPro"/>
</dbReference>
<dbReference type="GO" id="GO:0009952">
    <property type="term" value="P:anterior/posterior pattern specification"/>
    <property type="evidence" value="ECO:0007669"/>
    <property type="project" value="TreeGrafter"/>
</dbReference>
<keyword evidence="5 6" id="KW-0539">Nucleus</keyword>
<dbReference type="PANTHER" id="PTHR45659:SF4">
    <property type="entry name" value="HOMEOBOX PROTEIN ABDOMINAL-A"/>
    <property type="match status" value="1"/>
</dbReference>
<dbReference type="RefSeq" id="XP_066932687.1">
    <property type="nucleotide sequence ID" value="XM_067076586.1"/>
</dbReference>
<evidence type="ECO:0000313" key="11">
    <source>
        <dbReference type="Proteomes" id="UP000594262"/>
    </source>
</evidence>
<dbReference type="CDD" id="cd00086">
    <property type="entry name" value="homeodomain"/>
    <property type="match status" value="1"/>
</dbReference>
<evidence type="ECO:0000256" key="1">
    <source>
        <dbReference type="ARBA" id="ARBA00004123"/>
    </source>
</evidence>
<feature type="compositionally biased region" description="Low complexity" evidence="8">
    <location>
        <begin position="276"/>
        <end position="290"/>
    </location>
</feature>
<feature type="region of interest" description="Disordered" evidence="8">
    <location>
        <begin position="1"/>
        <end position="28"/>
    </location>
</feature>
<feature type="domain" description="Homeobox" evidence="9">
    <location>
        <begin position="206"/>
        <end position="266"/>
    </location>
</feature>
<evidence type="ECO:0000256" key="3">
    <source>
        <dbReference type="ARBA" id="ARBA00023125"/>
    </source>
</evidence>
<feature type="region of interest" description="Disordered" evidence="8">
    <location>
        <begin position="48"/>
        <end position="113"/>
    </location>
</feature>
<evidence type="ECO:0000256" key="7">
    <source>
        <dbReference type="RuleBase" id="RU000682"/>
    </source>
</evidence>
<keyword evidence="11" id="KW-1185">Reference proteome</keyword>
<dbReference type="SMART" id="SM00389">
    <property type="entry name" value="HOX"/>
    <property type="match status" value="1"/>
</dbReference>
<dbReference type="PANTHER" id="PTHR45659">
    <property type="entry name" value="HOMEOBOX PROTEIN HOX"/>
    <property type="match status" value="1"/>
</dbReference>
<feature type="compositionally biased region" description="Polar residues" evidence="8">
    <location>
        <begin position="18"/>
        <end position="28"/>
    </location>
</feature>
<organism evidence="10 11">
    <name type="scientific">Clytia hemisphaerica</name>
    <dbReference type="NCBI Taxonomy" id="252671"/>
    <lineage>
        <taxon>Eukaryota</taxon>
        <taxon>Metazoa</taxon>
        <taxon>Cnidaria</taxon>
        <taxon>Hydrozoa</taxon>
        <taxon>Hydroidolina</taxon>
        <taxon>Leptothecata</taxon>
        <taxon>Obeliida</taxon>
        <taxon>Clytiidae</taxon>
        <taxon>Clytia</taxon>
    </lineage>
</organism>
<dbReference type="GeneID" id="136820403"/>
<dbReference type="OrthoDB" id="6159439at2759"/>
<protein>
    <recommendedName>
        <fullName evidence="9">Homeobox domain-containing protein</fullName>
    </recommendedName>
</protein>
<dbReference type="GO" id="GO:0000978">
    <property type="term" value="F:RNA polymerase II cis-regulatory region sequence-specific DNA binding"/>
    <property type="evidence" value="ECO:0007669"/>
    <property type="project" value="TreeGrafter"/>
</dbReference>
<evidence type="ECO:0000256" key="4">
    <source>
        <dbReference type="ARBA" id="ARBA00023155"/>
    </source>
</evidence>
<dbReference type="InterPro" id="IPR020479">
    <property type="entry name" value="HD_metazoa"/>
</dbReference>
<dbReference type="PROSITE" id="PS00027">
    <property type="entry name" value="HOMEOBOX_1"/>
    <property type="match status" value="1"/>
</dbReference>
<feature type="compositionally biased region" description="Polar residues" evidence="8">
    <location>
        <begin position="80"/>
        <end position="113"/>
    </location>
</feature>
<evidence type="ECO:0000313" key="10">
    <source>
        <dbReference type="EnsemblMetazoa" id="CLYHEMP023651.1"/>
    </source>
</evidence>
<dbReference type="PROSITE" id="PS50071">
    <property type="entry name" value="HOMEOBOX_2"/>
    <property type="match status" value="1"/>
</dbReference>
<evidence type="ECO:0000256" key="2">
    <source>
        <dbReference type="ARBA" id="ARBA00022473"/>
    </source>
</evidence>
<dbReference type="EnsemblMetazoa" id="CLYHEMT023651.1">
    <property type="protein sequence ID" value="CLYHEMP023651.1"/>
    <property type="gene ID" value="CLYHEMG023651"/>
</dbReference>
<dbReference type="Gene3D" id="1.10.10.60">
    <property type="entry name" value="Homeodomain-like"/>
    <property type="match status" value="1"/>
</dbReference>
<keyword evidence="2" id="KW-0217">Developmental protein</keyword>